<dbReference type="Gene3D" id="3.10.20.30">
    <property type="match status" value="1"/>
</dbReference>
<sequence length="685" mass="71101">MSPTDQHLDEHLVVFTPSGRRGTVAVGTTLLDAARKLGVDLDSVCGGRGICGRCQVEPTFGEFAKHGITVADDHVSARGAVEEAYRGRRPLSGTHRLGCAAMVCGDLVVDVPAESQVHRQVIRKDVDLGDLELDPVLVLRLVEVPEPTLDESVGEVRRLLHALADQWALTDLSVDDRIVAEVQAALSEGKRTITVAIRDDSKVVAAWPGLRDRALGVAVDVGSTTIAGHLCDLATGTVLATAGTMNPQIRFGEDLMSRVSYVMMNPGGEVALTGAVQEALDDLLGNLCEQAGAARDEVLELVLVGNPVMHHLFLGYDPTPLGGAPFALAVDGALDLTAGDLGLVAHGSARVHVLPCIAGHVGADTAAVILSTRPHEADDVSLVVDVGTNAEIVLAGGGRVLAASSPTGPAFEGAQISAGQRATAGAIERVRIDPASGEPRFRVIGVDAWSDEEGFAEAVASTGVTGICGSGIIEVVAELWLAGLMNADGVIGGDGTRPSDRIEVDGRTSSYVLHDPGDGGERLLVTQNDIRAIQLAKAALYAGIRLLMDHLGVDEIDRIGLAGAFGSHIDTVHATVLGLVPDCDPDSVASVGNAAGAGAVIALLSGSARTEIQGVVGRIEKIETALEASFQAHFVDAMAIPHRTAGYPRLSTRITLPERPAISTAGPERSGRRRRNAAAGEEPGT</sequence>
<dbReference type="Gene3D" id="3.30.420.480">
    <property type="entry name" value="Domain of unknown function (DUF4445)"/>
    <property type="match status" value="1"/>
</dbReference>
<dbReference type="Pfam" id="PF17651">
    <property type="entry name" value="Raco_middle"/>
    <property type="match status" value="1"/>
</dbReference>
<dbReference type="SUPFAM" id="SSF54292">
    <property type="entry name" value="2Fe-2S ferredoxin-like"/>
    <property type="match status" value="1"/>
</dbReference>
<gene>
    <name evidence="3" type="ORF">METZ01_LOCUS24319</name>
</gene>
<dbReference type="CDD" id="cd00207">
    <property type="entry name" value="fer2"/>
    <property type="match status" value="1"/>
</dbReference>
<accession>A0A381PWR9</accession>
<dbReference type="GO" id="GO:0051536">
    <property type="term" value="F:iron-sulfur cluster binding"/>
    <property type="evidence" value="ECO:0007669"/>
    <property type="project" value="InterPro"/>
</dbReference>
<dbReference type="InterPro" id="IPR001041">
    <property type="entry name" value="2Fe-2S_ferredoxin-type"/>
</dbReference>
<evidence type="ECO:0000313" key="3">
    <source>
        <dbReference type="EMBL" id="SUZ71465.1"/>
    </source>
</evidence>
<feature type="domain" description="2Fe-2S ferredoxin-type" evidence="2">
    <location>
        <begin position="11"/>
        <end position="115"/>
    </location>
</feature>
<feature type="region of interest" description="Disordered" evidence="1">
    <location>
        <begin position="658"/>
        <end position="685"/>
    </location>
</feature>
<evidence type="ECO:0000256" key="1">
    <source>
        <dbReference type="SAM" id="MobiDB-lite"/>
    </source>
</evidence>
<dbReference type="EMBL" id="UINC01001122">
    <property type="protein sequence ID" value="SUZ71465.1"/>
    <property type="molecule type" value="Genomic_DNA"/>
</dbReference>
<dbReference type="InterPro" id="IPR012675">
    <property type="entry name" value="Beta-grasp_dom_sf"/>
</dbReference>
<proteinExistence type="predicted"/>
<protein>
    <recommendedName>
        <fullName evidence="2">2Fe-2S ferredoxin-type domain-containing protein</fullName>
    </recommendedName>
</protein>
<dbReference type="Gene3D" id="3.10.20.880">
    <property type="match status" value="1"/>
</dbReference>
<dbReference type="InterPro" id="IPR027980">
    <property type="entry name" value="RACo_C"/>
</dbReference>
<dbReference type="InterPro" id="IPR041414">
    <property type="entry name" value="Raco-like_middle"/>
</dbReference>
<dbReference type="PANTHER" id="PTHR42895">
    <property type="entry name" value="IRON-SULFUR CLUSTER-BINDING PROTEIN-RELATED"/>
    <property type="match status" value="1"/>
</dbReference>
<name>A0A381PWR9_9ZZZZ</name>
<organism evidence="3">
    <name type="scientific">marine metagenome</name>
    <dbReference type="NCBI Taxonomy" id="408172"/>
    <lineage>
        <taxon>unclassified sequences</taxon>
        <taxon>metagenomes</taxon>
        <taxon>ecological metagenomes</taxon>
    </lineage>
</organism>
<dbReference type="InterPro" id="IPR036010">
    <property type="entry name" value="2Fe-2S_ferredoxin-like_sf"/>
</dbReference>
<dbReference type="InterPro" id="IPR040506">
    <property type="entry name" value="RACo_linker"/>
</dbReference>
<reference evidence="3" key="1">
    <citation type="submission" date="2018-05" db="EMBL/GenBank/DDBJ databases">
        <authorList>
            <person name="Lanie J.A."/>
            <person name="Ng W.-L."/>
            <person name="Kazmierczak K.M."/>
            <person name="Andrzejewski T.M."/>
            <person name="Davidsen T.M."/>
            <person name="Wayne K.J."/>
            <person name="Tettelin H."/>
            <person name="Glass J.I."/>
            <person name="Rusch D."/>
            <person name="Podicherti R."/>
            <person name="Tsui H.-C.T."/>
            <person name="Winkler M.E."/>
        </authorList>
    </citation>
    <scope>NUCLEOTIDE SEQUENCE</scope>
</reference>
<dbReference type="InterPro" id="IPR042259">
    <property type="entry name" value="Raco-like_middle_sf"/>
</dbReference>
<dbReference type="Pfam" id="PF17650">
    <property type="entry name" value="RACo_linker"/>
    <property type="match status" value="1"/>
</dbReference>
<dbReference type="InterPro" id="IPR052911">
    <property type="entry name" value="Corrinoid_activation_enz"/>
</dbReference>
<dbReference type="PROSITE" id="PS51085">
    <property type="entry name" value="2FE2S_FER_2"/>
    <property type="match status" value="1"/>
</dbReference>
<dbReference type="Pfam" id="PF14574">
    <property type="entry name" value="RACo_C_ter"/>
    <property type="match status" value="1"/>
</dbReference>
<dbReference type="Pfam" id="PF00111">
    <property type="entry name" value="Fer2"/>
    <property type="match status" value="1"/>
</dbReference>
<dbReference type="AlphaFoldDB" id="A0A381PWR9"/>
<dbReference type="PANTHER" id="PTHR42895:SF2">
    <property type="entry name" value="IRON-SULFUR CLUSTER PROTEIN"/>
    <property type="match status" value="1"/>
</dbReference>
<evidence type="ECO:0000259" key="2">
    <source>
        <dbReference type="PROSITE" id="PS51085"/>
    </source>
</evidence>